<dbReference type="Gene3D" id="1.25.40.20">
    <property type="entry name" value="Ankyrin repeat-containing domain"/>
    <property type="match status" value="3"/>
</dbReference>
<organism evidence="4 5">
    <name type="scientific">Liquidambar formosana</name>
    <name type="common">Formosan gum</name>
    <dbReference type="NCBI Taxonomy" id="63359"/>
    <lineage>
        <taxon>Eukaryota</taxon>
        <taxon>Viridiplantae</taxon>
        <taxon>Streptophyta</taxon>
        <taxon>Embryophyta</taxon>
        <taxon>Tracheophyta</taxon>
        <taxon>Spermatophyta</taxon>
        <taxon>Magnoliopsida</taxon>
        <taxon>eudicotyledons</taxon>
        <taxon>Gunneridae</taxon>
        <taxon>Pentapetalae</taxon>
        <taxon>Saxifragales</taxon>
        <taxon>Altingiaceae</taxon>
        <taxon>Liquidambar</taxon>
    </lineage>
</organism>
<dbReference type="PROSITE" id="PS50297">
    <property type="entry name" value="ANK_REP_REGION"/>
    <property type="match status" value="3"/>
</dbReference>
<dbReference type="Pfam" id="PF13606">
    <property type="entry name" value="Ank_3"/>
    <property type="match status" value="1"/>
</dbReference>
<evidence type="ECO:0000256" key="3">
    <source>
        <dbReference type="PROSITE-ProRule" id="PRU00023"/>
    </source>
</evidence>
<feature type="repeat" description="ANK" evidence="3">
    <location>
        <begin position="171"/>
        <end position="203"/>
    </location>
</feature>
<sequence length="388" mass="43633">MDFRLFEAIFTNDKPTFMTLVQDNQDILEQKTAKSLNTALHLATRFGQVEFVREIVKLRPDMVAAINEDLETPLHEACKQGNAEVLNLLLEANPLAACMLNYKGRSALFKACSNGHLHLVKLLLNTPRLLDLEDNGVDQTSLHVAAARGHTDIVREILNVRPNFASKIDKNGFSPLHYSSSRDHLEITKMLLNLNQELAVQYDNNGYTPVHLAAMNGKTEILKEFLSIAPTSFQFLTKEGETVFHLFVRFNQYDAFICLVQVFEDTKLINCPDQYGNTILHLAAYGKHQQLADYIINETTVNTNHRNNRGHTVYANRGQAGTTLEIGHLGDILKKVGGKRRLLSGGKGIEVDKVLEKPVKSKKVKEAKPTATVYKEHLSFKSLQWSNI</sequence>
<gene>
    <name evidence="4" type="ORF">L1049_003444</name>
</gene>
<accession>A0AAP0R316</accession>
<proteinExistence type="predicted"/>
<dbReference type="Proteomes" id="UP001415857">
    <property type="component" value="Unassembled WGS sequence"/>
</dbReference>
<evidence type="ECO:0000256" key="1">
    <source>
        <dbReference type="ARBA" id="ARBA00022737"/>
    </source>
</evidence>
<evidence type="ECO:0000256" key="2">
    <source>
        <dbReference type="ARBA" id="ARBA00023043"/>
    </source>
</evidence>
<dbReference type="PANTHER" id="PTHR24186">
    <property type="entry name" value="PROTEIN PHOSPHATASE 1 REGULATORY SUBUNIT"/>
    <property type="match status" value="1"/>
</dbReference>
<dbReference type="SMART" id="SM00248">
    <property type="entry name" value="ANK"/>
    <property type="match status" value="8"/>
</dbReference>
<dbReference type="InterPro" id="IPR036770">
    <property type="entry name" value="Ankyrin_rpt-contain_sf"/>
</dbReference>
<reference evidence="4 5" key="1">
    <citation type="journal article" date="2024" name="Plant J.">
        <title>Genome sequences and population genomics reveal climatic adaptation and genomic divergence between two closely related sweetgum species.</title>
        <authorList>
            <person name="Xu W.Q."/>
            <person name="Ren C.Q."/>
            <person name="Zhang X.Y."/>
            <person name="Comes H.P."/>
            <person name="Liu X.H."/>
            <person name="Li Y.G."/>
            <person name="Kettle C.J."/>
            <person name="Jalonen R."/>
            <person name="Gaisberger H."/>
            <person name="Ma Y.Z."/>
            <person name="Qiu Y.X."/>
        </authorList>
    </citation>
    <scope>NUCLEOTIDE SEQUENCE [LARGE SCALE GENOMIC DNA]</scope>
    <source>
        <strain evidence="4">Hangzhou</strain>
    </source>
</reference>
<evidence type="ECO:0000313" key="5">
    <source>
        <dbReference type="Proteomes" id="UP001415857"/>
    </source>
</evidence>
<evidence type="ECO:0000313" key="4">
    <source>
        <dbReference type="EMBL" id="KAK9266098.1"/>
    </source>
</evidence>
<keyword evidence="5" id="KW-1185">Reference proteome</keyword>
<keyword evidence="1" id="KW-0677">Repeat</keyword>
<dbReference type="InterPro" id="IPR002110">
    <property type="entry name" value="Ankyrin_rpt"/>
</dbReference>
<dbReference type="AlphaFoldDB" id="A0AAP0R316"/>
<dbReference type="GO" id="GO:0005886">
    <property type="term" value="C:plasma membrane"/>
    <property type="evidence" value="ECO:0007669"/>
    <property type="project" value="TreeGrafter"/>
</dbReference>
<dbReference type="EMBL" id="JBBPBK010000229">
    <property type="protein sequence ID" value="KAK9266098.1"/>
    <property type="molecule type" value="Genomic_DNA"/>
</dbReference>
<dbReference type="Pfam" id="PF12796">
    <property type="entry name" value="Ank_2"/>
    <property type="match status" value="2"/>
</dbReference>
<name>A0AAP0R316_LIQFO</name>
<feature type="repeat" description="ANK" evidence="3">
    <location>
        <begin position="69"/>
        <end position="93"/>
    </location>
</feature>
<protein>
    <submittedName>
        <fullName evidence="4">Uncharacterized protein</fullName>
    </submittedName>
</protein>
<feature type="repeat" description="ANK" evidence="3">
    <location>
        <begin position="205"/>
        <end position="227"/>
    </location>
</feature>
<feature type="repeat" description="ANK" evidence="3">
    <location>
        <begin position="103"/>
        <end position="135"/>
    </location>
</feature>
<keyword evidence="2 3" id="KW-0040">ANK repeat</keyword>
<dbReference type="PANTHER" id="PTHR24186:SF38">
    <property type="entry name" value="ANKYRIN REPEAT FAMILY PROTEIN"/>
    <property type="match status" value="1"/>
</dbReference>
<dbReference type="PROSITE" id="PS50088">
    <property type="entry name" value="ANK_REPEAT"/>
    <property type="match status" value="4"/>
</dbReference>
<comment type="caution">
    <text evidence="4">The sequence shown here is derived from an EMBL/GenBank/DDBJ whole genome shotgun (WGS) entry which is preliminary data.</text>
</comment>
<dbReference type="Pfam" id="PF00023">
    <property type="entry name" value="Ank"/>
    <property type="match status" value="1"/>
</dbReference>
<dbReference type="SUPFAM" id="SSF48403">
    <property type="entry name" value="Ankyrin repeat"/>
    <property type="match status" value="2"/>
</dbReference>